<evidence type="ECO:0000259" key="1">
    <source>
        <dbReference type="Pfam" id="PF01170"/>
    </source>
</evidence>
<comment type="caution">
    <text evidence="2">The sequence shown here is derived from an EMBL/GenBank/DDBJ whole genome shotgun (WGS) entry which is preliminary data.</text>
</comment>
<dbReference type="Proteomes" id="UP000034797">
    <property type="component" value="Unassembled WGS sequence"/>
</dbReference>
<dbReference type="Gene3D" id="3.40.50.150">
    <property type="entry name" value="Vaccinia Virus protein VP39"/>
    <property type="match status" value="1"/>
</dbReference>
<dbReference type="AlphaFoldDB" id="A0A0G1KS89"/>
<dbReference type="GO" id="GO:0016423">
    <property type="term" value="F:tRNA (guanine) methyltransferase activity"/>
    <property type="evidence" value="ECO:0007669"/>
    <property type="project" value="TreeGrafter"/>
</dbReference>
<proteinExistence type="predicted"/>
<dbReference type="EMBL" id="LCJW01000011">
    <property type="protein sequence ID" value="KKT86443.1"/>
    <property type="molecule type" value="Genomic_DNA"/>
</dbReference>
<sequence length="351" mass="39563">MRFLLFVGASNTLAESEIETQISGAIPHQPNVFLLESKSVLLVTELVSRLGCSIKLARELAGVSPELQSIADLIQVKNFSLTSLDDFKSSSILNQEIKNIREKGRFILPKDQFGLSPILIKKHRIDEFFIDQKAETVWQTVWVHDFEHWIKKDRHLPFANAKAGILPPKIARSMVNLVPVEPKGKLLLDPFCGSGRVLVEAAELGYTIAGTDIIQKQVEETKANLSFLGFDAQVEVLDATHLSNKFHDVDAIVTEPFLGKPNLRPDQIKYLVPGLEKLYLGCLKDWLRVLNPGGYIVMVFPVFDTGKHIYKTSSVIDGKLELSYNLLKRDILYSRPNAEVRREIVILQKKH</sequence>
<dbReference type="PANTHER" id="PTHR14911">
    <property type="entry name" value="THUMP DOMAIN-CONTAINING"/>
    <property type="match status" value="1"/>
</dbReference>
<organism evidence="2 3">
    <name type="scientific">Candidatus Collierbacteria bacterium GW2011_GWA2_44_99</name>
    <dbReference type="NCBI Taxonomy" id="1618380"/>
    <lineage>
        <taxon>Bacteria</taxon>
        <taxon>Candidatus Collieribacteriota</taxon>
    </lineage>
</organism>
<accession>A0A0G1KS89</accession>
<dbReference type="CDD" id="cd02440">
    <property type="entry name" value="AdoMet_MTases"/>
    <property type="match status" value="1"/>
</dbReference>
<reference evidence="2 3" key="1">
    <citation type="journal article" date="2015" name="Nature">
        <title>rRNA introns, odd ribosomes, and small enigmatic genomes across a large radiation of phyla.</title>
        <authorList>
            <person name="Brown C.T."/>
            <person name="Hug L.A."/>
            <person name="Thomas B.C."/>
            <person name="Sharon I."/>
            <person name="Castelle C.J."/>
            <person name="Singh A."/>
            <person name="Wilkins M.J."/>
            <person name="Williams K.H."/>
            <person name="Banfield J.F."/>
        </authorList>
    </citation>
    <scope>NUCLEOTIDE SEQUENCE [LARGE SCALE GENOMIC DNA]</scope>
</reference>
<protein>
    <recommendedName>
        <fullName evidence="1">Ribosomal RNA large subunit methyltransferase K/L-like methyltransferase domain-containing protein</fullName>
    </recommendedName>
</protein>
<evidence type="ECO:0000313" key="2">
    <source>
        <dbReference type="EMBL" id="KKT86443.1"/>
    </source>
</evidence>
<dbReference type="InterPro" id="IPR029063">
    <property type="entry name" value="SAM-dependent_MTases_sf"/>
</dbReference>
<dbReference type="Pfam" id="PF01170">
    <property type="entry name" value="UPF0020"/>
    <property type="match status" value="1"/>
</dbReference>
<dbReference type="GO" id="GO:0030488">
    <property type="term" value="P:tRNA methylation"/>
    <property type="evidence" value="ECO:0007669"/>
    <property type="project" value="TreeGrafter"/>
</dbReference>
<dbReference type="InterPro" id="IPR000241">
    <property type="entry name" value="RlmKL-like_Mtase"/>
</dbReference>
<gene>
    <name evidence="2" type="ORF">UW84_C0011G0010</name>
</gene>
<evidence type="ECO:0000313" key="3">
    <source>
        <dbReference type="Proteomes" id="UP000034797"/>
    </source>
</evidence>
<name>A0A0G1KS89_9BACT</name>
<dbReference type="PANTHER" id="PTHR14911:SF13">
    <property type="entry name" value="TRNA (GUANINE(6)-N2)-METHYLTRANSFERASE THUMP3"/>
    <property type="match status" value="1"/>
</dbReference>
<feature type="domain" description="Ribosomal RNA large subunit methyltransferase K/L-like methyltransferase" evidence="1">
    <location>
        <begin position="163"/>
        <end position="301"/>
    </location>
</feature>
<dbReference type="SUPFAM" id="SSF53335">
    <property type="entry name" value="S-adenosyl-L-methionine-dependent methyltransferases"/>
    <property type="match status" value="1"/>
</dbReference>